<evidence type="ECO:0000256" key="1">
    <source>
        <dbReference type="ARBA" id="ARBA00004167"/>
    </source>
</evidence>
<comment type="caution">
    <text evidence="12">The sequence shown here is derived from an EMBL/GenBank/DDBJ whole genome shotgun (WGS) entry which is preliminary data.</text>
</comment>
<dbReference type="Gene3D" id="2.60.40.10">
    <property type="entry name" value="Immunoglobulins"/>
    <property type="match status" value="2"/>
</dbReference>
<evidence type="ECO:0000256" key="9">
    <source>
        <dbReference type="SAM" id="MobiDB-lite"/>
    </source>
</evidence>
<feature type="non-terminal residue" evidence="12">
    <location>
        <position position="1"/>
    </location>
</feature>
<proteinExistence type="predicted"/>
<sequence>KSEIPLCFTPTLYDFVCFWESHRSDASSYTFYYKPEVNACSLTTVEATNDTWWHLCQIPSAYVDLFSLDPFHITLIDHEERRNYTRTCSTEHFVYLEPLKIIQVQEHPTPPELWVIVNDTYSSLLTFTYQVKYTSQENNLNKTGTVQEVEARDGYRKLILRNYVRGAKYTLSVRVKAAGTYDGYWSDWTDVDVQISDAVDIFHVLLYVFAGLILIGVIILVITCQKRFLKKKVWPKIPSPEHHFKELYTTHKGNFKLWLDQTDAYLMWISRNMFHEVPISSLEVLSELPNAMPPPLPSAPLPPKDSYVTLDKTFLPQFPSWMITQRQIDAQMELLGPSEASSQEKTSRSVGRPEEDASEMPSDEVPPVEESKGCPTKEKPGSLTIQREDSLSSEEGKLSPGSSFEYTVLETCDGLLFPRARSVPPRQPLKYAYLLMSEPGEDSPPPSPNIYQNSICTQLPAHVYSQ</sequence>
<dbReference type="EMBL" id="WNYA01010935">
    <property type="protein sequence ID" value="KAG8540279.1"/>
    <property type="molecule type" value="Genomic_DNA"/>
</dbReference>
<keyword evidence="4 10" id="KW-1133">Transmembrane helix</keyword>
<feature type="region of interest" description="Disordered" evidence="9">
    <location>
        <begin position="337"/>
        <end position="404"/>
    </location>
</feature>
<dbReference type="InterPro" id="IPR036116">
    <property type="entry name" value="FN3_sf"/>
</dbReference>
<evidence type="ECO:0000313" key="12">
    <source>
        <dbReference type="EMBL" id="KAG8540279.1"/>
    </source>
</evidence>
<keyword evidence="6" id="KW-1015">Disulfide bond</keyword>
<evidence type="ECO:0000256" key="8">
    <source>
        <dbReference type="ARBA" id="ARBA00023180"/>
    </source>
</evidence>
<gene>
    <name evidence="12" type="ORF">GDO81_019578</name>
</gene>
<name>A0AAV6YS95_ENGPU</name>
<keyword evidence="3" id="KW-0732">Signal</keyword>
<evidence type="ECO:0000256" key="3">
    <source>
        <dbReference type="ARBA" id="ARBA00022729"/>
    </source>
</evidence>
<dbReference type="GO" id="GO:0004896">
    <property type="term" value="F:cytokine receptor activity"/>
    <property type="evidence" value="ECO:0007669"/>
    <property type="project" value="TreeGrafter"/>
</dbReference>
<dbReference type="AlphaFoldDB" id="A0AAV6YS95"/>
<organism evidence="12 13">
    <name type="scientific">Engystomops pustulosus</name>
    <name type="common">Tungara frog</name>
    <name type="synonym">Physalaemus pustulosus</name>
    <dbReference type="NCBI Taxonomy" id="76066"/>
    <lineage>
        <taxon>Eukaryota</taxon>
        <taxon>Metazoa</taxon>
        <taxon>Chordata</taxon>
        <taxon>Craniata</taxon>
        <taxon>Vertebrata</taxon>
        <taxon>Euteleostomi</taxon>
        <taxon>Amphibia</taxon>
        <taxon>Batrachia</taxon>
        <taxon>Anura</taxon>
        <taxon>Neobatrachia</taxon>
        <taxon>Hyloidea</taxon>
        <taxon>Leptodactylidae</taxon>
        <taxon>Leiuperinae</taxon>
        <taxon>Engystomops</taxon>
    </lineage>
</organism>
<dbReference type="InterPro" id="IPR013783">
    <property type="entry name" value="Ig-like_fold"/>
</dbReference>
<evidence type="ECO:0000259" key="11">
    <source>
        <dbReference type="Pfam" id="PF09067"/>
    </source>
</evidence>
<keyword evidence="8" id="KW-0325">Glycoprotein</keyword>
<keyword evidence="5 10" id="KW-0472">Membrane</keyword>
<dbReference type="Proteomes" id="UP000824782">
    <property type="component" value="Unassembled WGS sequence"/>
</dbReference>
<evidence type="ECO:0000256" key="6">
    <source>
        <dbReference type="ARBA" id="ARBA00023157"/>
    </source>
</evidence>
<reference evidence="12" key="1">
    <citation type="thesis" date="2020" institute="ProQuest LLC" country="789 East Eisenhower Parkway, Ann Arbor, MI, USA">
        <title>Comparative Genomics and Chromosome Evolution.</title>
        <authorList>
            <person name="Mudd A.B."/>
        </authorList>
    </citation>
    <scope>NUCLEOTIDE SEQUENCE</scope>
    <source>
        <strain evidence="12">237g6f4</strain>
        <tissue evidence="12">Blood</tissue>
    </source>
</reference>
<protein>
    <recommendedName>
        <fullName evidence="11">Growth hormone/erythropoietin receptor ligand binding domain-containing protein</fullName>
    </recommendedName>
</protein>
<comment type="subcellular location">
    <subcellularLocation>
        <location evidence="1">Membrane</location>
        <topology evidence="1">Single-pass membrane protein</topology>
    </subcellularLocation>
</comment>
<dbReference type="GO" id="GO:0009897">
    <property type="term" value="C:external side of plasma membrane"/>
    <property type="evidence" value="ECO:0007669"/>
    <property type="project" value="TreeGrafter"/>
</dbReference>
<evidence type="ECO:0000313" key="13">
    <source>
        <dbReference type="Proteomes" id="UP000824782"/>
    </source>
</evidence>
<feature type="transmembrane region" description="Helical" evidence="10">
    <location>
        <begin position="201"/>
        <end position="222"/>
    </location>
</feature>
<keyword evidence="13" id="KW-1185">Reference proteome</keyword>
<feature type="domain" description="Growth hormone/erythropoietin receptor ligand binding" evidence="11">
    <location>
        <begin position="2"/>
        <end position="84"/>
    </location>
</feature>
<evidence type="ECO:0000256" key="7">
    <source>
        <dbReference type="ARBA" id="ARBA00023170"/>
    </source>
</evidence>
<evidence type="ECO:0000256" key="5">
    <source>
        <dbReference type="ARBA" id="ARBA00023136"/>
    </source>
</evidence>
<dbReference type="SUPFAM" id="SSF49265">
    <property type="entry name" value="Fibronectin type III"/>
    <property type="match status" value="2"/>
</dbReference>
<dbReference type="Pfam" id="PF09067">
    <property type="entry name" value="EpoR_lig-bind"/>
    <property type="match status" value="1"/>
</dbReference>
<feature type="compositionally biased region" description="Basic and acidic residues" evidence="9">
    <location>
        <begin position="369"/>
        <end position="397"/>
    </location>
</feature>
<dbReference type="PANTHER" id="PTHR23037:SF28">
    <property type="entry name" value="ERYTHROPOIETIN RECEPTOR"/>
    <property type="match status" value="1"/>
</dbReference>
<dbReference type="InterPro" id="IPR015152">
    <property type="entry name" value="Growth/epo_recpt_lig-bind"/>
</dbReference>
<evidence type="ECO:0000256" key="10">
    <source>
        <dbReference type="SAM" id="Phobius"/>
    </source>
</evidence>
<dbReference type="PANTHER" id="PTHR23037">
    <property type="entry name" value="CYTOKINE RECEPTOR"/>
    <property type="match status" value="1"/>
</dbReference>
<evidence type="ECO:0000256" key="4">
    <source>
        <dbReference type="ARBA" id="ARBA00022989"/>
    </source>
</evidence>
<keyword evidence="2 10" id="KW-0812">Transmembrane</keyword>
<keyword evidence="7" id="KW-0675">Receptor</keyword>
<evidence type="ECO:0000256" key="2">
    <source>
        <dbReference type="ARBA" id="ARBA00022692"/>
    </source>
</evidence>
<feature type="compositionally biased region" description="Basic and acidic residues" evidence="9">
    <location>
        <begin position="345"/>
        <end position="355"/>
    </location>
</feature>
<accession>A0AAV6YS95</accession>